<dbReference type="InterPro" id="IPR032639">
    <property type="entry name" value="Tex_YqgF"/>
</dbReference>
<dbReference type="InterPro" id="IPR018974">
    <property type="entry name" value="Tex-like_N"/>
</dbReference>
<dbReference type="SUPFAM" id="SSF53098">
    <property type="entry name" value="Ribonuclease H-like"/>
    <property type="match status" value="1"/>
</dbReference>
<dbReference type="GO" id="GO:0003729">
    <property type="term" value="F:mRNA binding"/>
    <property type="evidence" value="ECO:0007669"/>
    <property type="project" value="TreeGrafter"/>
</dbReference>
<dbReference type="InterPro" id="IPR037027">
    <property type="entry name" value="YqgF/RNaseH-like_dom_sf"/>
</dbReference>
<evidence type="ECO:0000313" key="2">
    <source>
        <dbReference type="EMBL" id="CAG9801907.1"/>
    </source>
</evidence>
<dbReference type="GO" id="GO:0006139">
    <property type="term" value="P:nucleobase-containing compound metabolic process"/>
    <property type="evidence" value="ECO:0007669"/>
    <property type="project" value="InterPro"/>
</dbReference>
<dbReference type="Pfam" id="PF17674">
    <property type="entry name" value="HHH_9"/>
    <property type="match status" value="1"/>
</dbReference>
<name>A0A9N9RRI0_9DIPT</name>
<dbReference type="Gene3D" id="2.40.50.140">
    <property type="entry name" value="Nucleic acid-binding proteins"/>
    <property type="match status" value="1"/>
</dbReference>
<dbReference type="SUPFAM" id="SSF50249">
    <property type="entry name" value="Nucleic acid-binding proteins"/>
    <property type="match status" value="1"/>
</dbReference>
<accession>A0A9N9RRI0</accession>
<keyword evidence="3" id="KW-1185">Reference proteome</keyword>
<dbReference type="InterPro" id="IPR055179">
    <property type="entry name" value="Tex-like_central_region"/>
</dbReference>
<dbReference type="SMART" id="SM00732">
    <property type="entry name" value="YqgFc"/>
    <property type="match status" value="1"/>
</dbReference>
<dbReference type="InterPro" id="IPR050437">
    <property type="entry name" value="Ribos_protein_bS1-like"/>
</dbReference>
<sequence length="766" mass="87408">MATKRKRIVDENSTIATKTKKVKINLENQNNEPVIAWKDYELLADKEQIDVDLSQTLIDLLDNDNTIPFLCRYRKHLIRNTTPEKLRDIQSTLNSVRDLKCKVENFYKTLEKKQEISEELKSDIKEIKSFEELEFIKSLHKSEGKRTLFERANELGLGSVATEFLAGSKKLKPFESYVNKQTEGLQSPSEIEKGVKDILVHMIFKNKLVIEEIRRLKEIHTIRVESKQTKASKEDKNAYKFETYFDLSMATSNLKPHQILALFRGESLKILKLSFTFNDYFQKNLNKFAKDELLKRGADYEMRSKIFDDAFKEAFSKRISPFVVRQLRTELQNLADKAAISSFADNLKNLLLVVPVKGRKILGVDPGFKNGCKLALISEFGEVIETDTIYPHASSRDKANEAARNLVDILKRNSCTLIALGNGTACRETETFLDKIIKDFKLNNVEYCIVSEQGASIYSCSDIAKKEFPKMDTNVVSAVSIARRLLDPLSELVKIEPKHLGVGMYQHDVDEKRLSSTLDSIVSECVSYVGVDINCASLSLLKFIAGLTEKKALCILEHKKKNGLFKSRDELLKVKTIGEKTYTQMIGFIRIDKSTCGDEKINILDSTSIHPESYKLTEKILKDCKLKADDLGRKNFKAEIKKYSEKNSIEDLAKKFKEDIERVKTVLDVLTNEDLNYDYRNETNFQPDFKKGLQKLSDLQTNQSVNGIVRNIVDFGAFIDIGVQQDGLLHKSKYKIPLKLGDKVECKILSIGENGKRISLDFVKKL</sequence>
<dbReference type="InterPro" id="IPR023319">
    <property type="entry name" value="Tex-like_HTH_dom_sf"/>
</dbReference>
<dbReference type="AlphaFoldDB" id="A0A9N9RRI0"/>
<dbReference type="OrthoDB" id="995477at2759"/>
<dbReference type="InterPro" id="IPR041692">
    <property type="entry name" value="HHH_9"/>
</dbReference>
<dbReference type="Pfam" id="PF12836">
    <property type="entry name" value="HHH_3"/>
    <property type="match status" value="1"/>
</dbReference>
<dbReference type="Pfam" id="PF22706">
    <property type="entry name" value="Tex_central_region"/>
    <property type="match status" value="1"/>
</dbReference>
<evidence type="ECO:0000259" key="1">
    <source>
        <dbReference type="PROSITE" id="PS50126"/>
    </source>
</evidence>
<dbReference type="Gene3D" id="3.30.420.140">
    <property type="entry name" value="YqgF/RNase H-like domain"/>
    <property type="match status" value="1"/>
</dbReference>
<dbReference type="SUPFAM" id="SSF47781">
    <property type="entry name" value="RuvA domain 2-like"/>
    <property type="match status" value="2"/>
</dbReference>
<reference evidence="2" key="1">
    <citation type="submission" date="2022-01" db="EMBL/GenBank/DDBJ databases">
        <authorList>
            <person name="King R."/>
        </authorList>
    </citation>
    <scope>NUCLEOTIDE SEQUENCE</scope>
</reference>
<dbReference type="InterPro" id="IPR003029">
    <property type="entry name" value="S1_domain"/>
</dbReference>
<dbReference type="InterPro" id="IPR023323">
    <property type="entry name" value="Tex-like_dom_sf"/>
</dbReference>
<feature type="domain" description="S1 motif" evidence="1">
    <location>
        <begin position="702"/>
        <end position="763"/>
    </location>
</feature>
<dbReference type="Gene3D" id="1.10.150.310">
    <property type="entry name" value="Tex RuvX-like domain-like"/>
    <property type="match status" value="1"/>
</dbReference>
<dbReference type="InterPro" id="IPR006641">
    <property type="entry name" value="YqgF/RNaseH-like_dom"/>
</dbReference>
<dbReference type="GO" id="GO:0006412">
    <property type="term" value="P:translation"/>
    <property type="evidence" value="ECO:0007669"/>
    <property type="project" value="TreeGrafter"/>
</dbReference>
<proteinExistence type="predicted"/>
<dbReference type="InterPro" id="IPR012337">
    <property type="entry name" value="RNaseH-like_sf"/>
</dbReference>
<dbReference type="Gene3D" id="1.10.10.650">
    <property type="entry name" value="RuvA domain 2-like"/>
    <property type="match status" value="1"/>
</dbReference>
<dbReference type="SUPFAM" id="SSF158832">
    <property type="entry name" value="Tex N-terminal region-like"/>
    <property type="match status" value="1"/>
</dbReference>
<dbReference type="SMART" id="SM00316">
    <property type="entry name" value="S1"/>
    <property type="match status" value="1"/>
</dbReference>
<organism evidence="2 3">
    <name type="scientific">Chironomus riparius</name>
    <dbReference type="NCBI Taxonomy" id="315576"/>
    <lineage>
        <taxon>Eukaryota</taxon>
        <taxon>Metazoa</taxon>
        <taxon>Ecdysozoa</taxon>
        <taxon>Arthropoda</taxon>
        <taxon>Hexapoda</taxon>
        <taxon>Insecta</taxon>
        <taxon>Pterygota</taxon>
        <taxon>Neoptera</taxon>
        <taxon>Endopterygota</taxon>
        <taxon>Diptera</taxon>
        <taxon>Nematocera</taxon>
        <taxon>Chironomoidea</taxon>
        <taxon>Chironomidae</taxon>
        <taxon>Chironominae</taxon>
        <taxon>Chironomus</taxon>
    </lineage>
</organism>
<dbReference type="PANTHER" id="PTHR10724">
    <property type="entry name" value="30S RIBOSOMAL PROTEIN S1"/>
    <property type="match status" value="1"/>
</dbReference>
<dbReference type="Proteomes" id="UP001153620">
    <property type="component" value="Chromosome 2"/>
</dbReference>
<dbReference type="InterPro" id="IPR010994">
    <property type="entry name" value="RuvA_2-like"/>
</dbReference>
<dbReference type="InterPro" id="IPR012340">
    <property type="entry name" value="NA-bd_OB-fold"/>
</dbReference>
<dbReference type="GO" id="GO:0003735">
    <property type="term" value="F:structural constituent of ribosome"/>
    <property type="evidence" value="ECO:0007669"/>
    <property type="project" value="TreeGrafter"/>
</dbReference>
<dbReference type="Pfam" id="PF16921">
    <property type="entry name" value="Tex_YqgF"/>
    <property type="match status" value="1"/>
</dbReference>
<dbReference type="PROSITE" id="PS50126">
    <property type="entry name" value="S1"/>
    <property type="match status" value="1"/>
</dbReference>
<dbReference type="Pfam" id="PF09371">
    <property type="entry name" value="Tex_N"/>
    <property type="match status" value="1"/>
</dbReference>
<protein>
    <recommendedName>
        <fullName evidence="1">S1 motif domain-containing protein</fullName>
    </recommendedName>
</protein>
<dbReference type="FunFam" id="3.30.420.140:FF:000001">
    <property type="entry name" value="RNA-binding transcriptional accessory protein"/>
    <property type="match status" value="1"/>
</dbReference>
<evidence type="ECO:0000313" key="3">
    <source>
        <dbReference type="Proteomes" id="UP001153620"/>
    </source>
</evidence>
<reference evidence="2" key="2">
    <citation type="submission" date="2022-10" db="EMBL/GenBank/DDBJ databases">
        <authorList>
            <consortium name="ENA_rothamsted_submissions"/>
            <consortium name="culmorum"/>
            <person name="King R."/>
        </authorList>
    </citation>
    <scope>NUCLEOTIDE SEQUENCE</scope>
</reference>
<dbReference type="EMBL" id="OU895878">
    <property type="protein sequence ID" value="CAG9801907.1"/>
    <property type="molecule type" value="Genomic_DNA"/>
</dbReference>
<dbReference type="PANTHER" id="PTHR10724:SF10">
    <property type="entry name" value="S1 RNA-BINDING DOMAIN-CONTAINING PROTEIN 1"/>
    <property type="match status" value="1"/>
</dbReference>
<dbReference type="Gene3D" id="1.10.3500.10">
    <property type="entry name" value="Tex N-terminal region-like"/>
    <property type="match status" value="1"/>
</dbReference>
<gene>
    <name evidence="2" type="ORF">CHIRRI_LOCUS4827</name>
</gene>
<dbReference type="Pfam" id="PF00575">
    <property type="entry name" value="S1"/>
    <property type="match status" value="1"/>
</dbReference>